<keyword evidence="2" id="KW-0012">Acyltransferase</keyword>
<keyword evidence="3" id="KW-1185">Reference proteome</keyword>
<organism evidence="2 3">
    <name type="scientific">Allokutzneria oryzae</name>
    <dbReference type="NCBI Taxonomy" id="1378989"/>
    <lineage>
        <taxon>Bacteria</taxon>
        <taxon>Bacillati</taxon>
        <taxon>Actinomycetota</taxon>
        <taxon>Actinomycetes</taxon>
        <taxon>Pseudonocardiales</taxon>
        <taxon>Pseudonocardiaceae</taxon>
        <taxon>Allokutzneria</taxon>
    </lineage>
</organism>
<proteinExistence type="predicted"/>
<dbReference type="EMBL" id="JBHLZU010000007">
    <property type="protein sequence ID" value="MFB9904024.1"/>
    <property type="molecule type" value="Genomic_DNA"/>
</dbReference>
<protein>
    <submittedName>
        <fullName evidence="2">GNAT family N-acetyltransferase</fullName>
        <ecNumber evidence="2">2.3.-.-</ecNumber>
    </submittedName>
</protein>
<dbReference type="EC" id="2.3.-.-" evidence="2"/>
<keyword evidence="2" id="KW-0808">Transferase</keyword>
<feature type="domain" description="N-acetyltransferase" evidence="1">
    <location>
        <begin position="1"/>
        <end position="147"/>
    </location>
</feature>
<dbReference type="PROSITE" id="PS51186">
    <property type="entry name" value="GNAT"/>
    <property type="match status" value="1"/>
</dbReference>
<dbReference type="Proteomes" id="UP001589693">
    <property type="component" value="Unassembled WGS sequence"/>
</dbReference>
<dbReference type="CDD" id="cd04301">
    <property type="entry name" value="NAT_SF"/>
    <property type="match status" value="1"/>
</dbReference>
<evidence type="ECO:0000313" key="3">
    <source>
        <dbReference type="Proteomes" id="UP001589693"/>
    </source>
</evidence>
<sequence length="153" mass="17194">MFISPYRAVDLPEVLAVFDSNVPRYFDTAERAEFAEFLDGFAEHYLVGRENGQVIACGGHAPHRSRPDTWTLCWGMVHSEHHRRGLGARLLTARLDDIASHGPATVVLATSQHSAGFFERHGFITEKITPDGFAEGIDQYDMRLRIDPDRVVD</sequence>
<dbReference type="InterPro" id="IPR000182">
    <property type="entry name" value="GNAT_dom"/>
</dbReference>
<dbReference type="SUPFAM" id="SSF55729">
    <property type="entry name" value="Acyl-CoA N-acyltransferases (Nat)"/>
    <property type="match status" value="1"/>
</dbReference>
<dbReference type="RefSeq" id="WP_377851185.1">
    <property type="nucleotide sequence ID" value="NZ_JBHLZU010000007.1"/>
</dbReference>
<name>A0ABV5ZVH6_9PSEU</name>
<accession>A0ABV5ZVH6</accession>
<evidence type="ECO:0000259" key="1">
    <source>
        <dbReference type="PROSITE" id="PS51186"/>
    </source>
</evidence>
<dbReference type="Gene3D" id="3.40.630.30">
    <property type="match status" value="1"/>
</dbReference>
<comment type="caution">
    <text evidence="2">The sequence shown here is derived from an EMBL/GenBank/DDBJ whole genome shotgun (WGS) entry which is preliminary data.</text>
</comment>
<dbReference type="GO" id="GO:0016746">
    <property type="term" value="F:acyltransferase activity"/>
    <property type="evidence" value="ECO:0007669"/>
    <property type="project" value="UniProtKB-KW"/>
</dbReference>
<dbReference type="Pfam" id="PF00583">
    <property type="entry name" value="Acetyltransf_1"/>
    <property type="match status" value="1"/>
</dbReference>
<evidence type="ECO:0000313" key="2">
    <source>
        <dbReference type="EMBL" id="MFB9904024.1"/>
    </source>
</evidence>
<gene>
    <name evidence="2" type="ORF">ACFFQA_08740</name>
</gene>
<reference evidence="2 3" key="1">
    <citation type="submission" date="2024-09" db="EMBL/GenBank/DDBJ databases">
        <authorList>
            <person name="Sun Q."/>
            <person name="Mori K."/>
        </authorList>
    </citation>
    <scope>NUCLEOTIDE SEQUENCE [LARGE SCALE GENOMIC DNA]</scope>
    <source>
        <strain evidence="2 3">TBRC 7907</strain>
    </source>
</reference>
<dbReference type="InterPro" id="IPR016181">
    <property type="entry name" value="Acyl_CoA_acyltransferase"/>
</dbReference>